<evidence type="ECO:0000313" key="1">
    <source>
        <dbReference type="EMBL" id="CAK9119439.1"/>
    </source>
</evidence>
<dbReference type="EMBL" id="OZ018776">
    <property type="protein sequence ID" value="CAK9119439.1"/>
    <property type="molecule type" value="Genomic_DNA"/>
</dbReference>
<dbReference type="RefSeq" id="WP_010421906.1">
    <property type="nucleotide sequence ID" value="NZ_OY974080.1"/>
</dbReference>
<reference evidence="1 2" key="1">
    <citation type="submission" date="2024-02" db="EMBL/GenBank/DDBJ databases">
        <authorList>
            <person name="Nijsse B."/>
            <person name="Sprong H."/>
        </authorList>
    </citation>
    <scope>NUCLEOTIDE SEQUENCE [LARGE SCALE GENOMIC DNA]</scope>
    <source>
        <strain evidence="1">OB144</strain>
    </source>
</reference>
<protein>
    <submittedName>
        <fullName evidence="1">MinC-C domain-containing protein</fullName>
    </submittedName>
</protein>
<evidence type="ECO:0000313" key="2">
    <source>
        <dbReference type="Proteomes" id="UP001642485"/>
    </source>
</evidence>
<name>A0ABM9N9N8_RICHE</name>
<gene>
    <name evidence="1" type="ORF">OB144RH_00110</name>
</gene>
<dbReference type="Proteomes" id="UP001642485">
    <property type="component" value="Chromosome"/>
</dbReference>
<sequence length="167" mass="18517">MLPSKKFLLDLLKDKNLYKLAEKMTISKNELLEMSKEAQENYLKEIKVEDCLDIHLDSMDTHNIKFIGTTLTIASDVTFNNISFNSDATLMIEAGRSLNIAGLLTLGSNIVSKGIIENINNGQSVIHKGITSEILLNNTIALNLNFMEENTDSNSDITILGNTDPEI</sequence>
<proteinExistence type="predicted"/>
<keyword evidence="2" id="KW-1185">Reference proteome</keyword>
<organism evidence="1 2">
    <name type="scientific">Rickettsia helvetica</name>
    <dbReference type="NCBI Taxonomy" id="35789"/>
    <lineage>
        <taxon>Bacteria</taxon>
        <taxon>Pseudomonadati</taxon>
        <taxon>Pseudomonadota</taxon>
        <taxon>Alphaproteobacteria</taxon>
        <taxon>Rickettsiales</taxon>
        <taxon>Rickettsiaceae</taxon>
        <taxon>Rickettsieae</taxon>
        <taxon>Rickettsia</taxon>
        <taxon>spotted fever group</taxon>
    </lineage>
</organism>
<accession>A0ABM9N9N8</accession>